<gene>
    <name evidence="1" type="ORF">DPMN_178367</name>
</gene>
<accession>A0A9D4EC23</accession>
<dbReference type="Proteomes" id="UP000828390">
    <property type="component" value="Unassembled WGS sequence"/>
</dbReference>
<dbReference type="EMBL" id="JAIWYP010000009">
    <property type="protein sequence ID" value="KAH3776933.1"/>
    <property type="molecule type" value="Genomic_DNA"/>
</dbReference>
<keyword evidence="2" id="KW-1185">Reference proteome</keyword>
<organism evidence="1 2">
    <name type="scientific">Dreissena polymorpha</name>
    <name type="common">Zebra mussel</name>
    <name type="synonym">Mytilus polymorpha</name>
    <dbReference type="NCBI Taxonomy" id="45954"/>
    <lineage>
        <taxon>Eukaryota</taxon>
        <taxon>Metazoa</taxon>
        <taxon>Spiralia</taxon>
        <taxon>Lophotrochozoa</taxon>
        <taxon>Mollusca</taxon>
        <taxon>Bivalvia</taxon>
        <taxon>Autobranchia</taxon>
        <taxon>Heteroconchia</taxon>
        <taxon>Euheterodonta</taxon>
        <taxon>Imparidentia</taxon>
        <taxon>Neoheterodontei</taxon>
        <taxon>Myida</taxon>
        <taxon>Dreissenoidea</taxon>
        <taxon>Dreissenidae</taxon>
        <taxon>Dreissena</taxon>
    </lineage>
</organism>
<name>A0A9D4EC23_DREPO</name>
<proteinExistence type="predicted"/>
<comment type="caution">
    <text evidence="1">The sequence shown here is derived from an EMBL/GenBank/DDBJ whole genome shotgun (WGS) entry which is preliminary data.</text>
</comment>
<evidence type="ECO:0000313" key="1">
    <source>
        <dbReference type="EMBL" id="KAH3776933.1"/>
    </source>
</evidence>
<reference evidence="1" key="2">
    <citation type="submission" date="2020-11" db="EMBL/GenBank/DDBJ databases">
        <authorList>
            <person name="McCartney M.A."/>
            <person name="Auch B."/>
            <person name="Kono T."/>
            <person name="Mallez S."/>
            <person name="Becker A."/>
            <person name="Gohl D.M."/>
            <person name="Silverstein K.A.T."/>
            <person name="Koren S."/>
            <person name="Bechman K.B."/>
            <person name="Herman A."/>
            <person name="Abrahante J.E."/>
            <person name="Garbe J."/>
        </authorList>
    </citation>
    <scope>NUCLEOTIDE SEQUENCE</scope>
    <source>
        <strain evidence="1">Duluth1</strain>
        <tissue evidence="1">Whole animal</tissue>
    </source>
</reference>
<protein>
    <submittedName>
        <fullName evidence="1">Uncharacterized protein</fullName>
    </submittedName>
</protein>
<dbReference type="AlphaFoldDB" id="A0A9D4EC23"/>
<sequence length="79" mass="9052">MWVIFSHYIPCTLENHECAATLKDFSIQTDWRIVVGYHQVFTETDEAAAVGLLGVGNIDVVQFSREDIREWRKTNGLPL</sequence>
<reference evidence="1" key="1">
    <citation type="journal article" date="2019" name="bioRxiv">
        <title>The Genome of the Zebra Mussel, Dreissena polymorpha: A Resource for Invasive Species Research.</title>
        <authorList>
            <person name="McCartney M.A."/>
            <person name="Auch B."/>
            <person name="Kono T."/>
            <person name="Mallez S."/>
            <person name="Zhang Y."/>
            <person name="Obille A."/>
            <person name="Becker A."/>
            <person name="Abrahante J.E."/>
            <person name="Garbe J."/>
            <person name="Badalamenti J.P."/>
            <person name="Herman A."/>
            <person name="Mangelson H."/>
            <person name="Liachko I."/>
            <person name="Sullivan S."/>
            <person name="Sone E.D."/>
            <person name="Koren S."/>
            <person name="Silverstein K.A.T."/>
            <person name="Beckman K.B."/>
            <person name="Gohl D.M."/>
        </authorList>
    </citation>
    <scope>NUCLEOTIDE SEQUENCE</scope>
    <source>
        <strain evidence="1">Duluth1</strain>
        <tissue evidence="1">Whole animal</tissue>
    </source>
</reference>
<evidence type="ECO:0000313" key="2">
    <source>
        <dbReference type="Proteomes" id="UP000828390"/>
    </source>
</evidence>